<proteinExistence type="predicted"/>
<accession>A0A6N8FIQ2</accession>
<sequence length="285" mass="33319">MTNSRMFHDESGHAGEGSKSDQLQVRAWVKTISDPNEHKEFMERLHVGSQFDMRYRGLVEYYGDDLIAYKRKNLSSKHVNDFLYIFSKYLTDHLEDDCPPSWKEFHPQLWEEFIYACFPMYLDISLKQNKSEIFQKQLKKFIYWLDKRSGCSWYSTVEKCIEDGLEELKTCEKIFNALFLHSYPNLHQKDLNPLEDIAKIEARLQGCDTTLNSIFEVTNITDGIVSVRDIDTNTALQIAAFPTTISTGILLEGTIGMNNYDFYWTWLATQAVYPNKAQNYIQFVD</sequence>
<comment type="caution">
    <text evidence="2">The sequence shown here is derived from an EMBL/GenBank/DDBJ whole genome shotgun (WGS) entry which is preliminary data.</text>
</comment>
<dbReference type="EMBL" id="WOCA01000002">
    <property type="protein sequence ID" value="MUK87649.1"/>
    <property type="molecule type" value="Genomic_DNA"/>
</dbReference>
<dbReference type="Proteomes" id="UP000469125">
    <property type="component" value="Unassembled WGS sequence"/>
</dbReference>
<evidence type="ECO:0000256" key="1">
    <source>
        <dbReference type="SAM" id="MobiDB-lite"/>
    </source>
</evidence>
<dbReference type="AlphaFoldDB" id="A0A6N8FIQ2"/>
<feature type="compositionally biased region" description="Basic and acidic residues" evidence="1">
    <location>
        <begin position="1"/>
        <end position="19"/>
    </location>
</feature>
<protein>
    <submittedName>
        <fullName evidence="2">Uncharacterized protein</fullName>
    </submittedName>
</protein>
<organism evidence="2 3">
    <name type="scientific">Ornithinibacillus caprae</name>
    <dbReference type="NCBI Taxonomy" id="2678566"/>
    <lineage>
        <taxon>Bacteria</taxon>
        <taxon>Bacillati</taxon>
        <taxon>Bacillota</taxon>
        <taxon>Bacilli</taxon>
        <taxon>Bacillales</taxon>
        <taxon>Bacillaceae</taxon>
        <taxon>Ornithinibacillus</taxon>
    </lineage>
</organism>
<evidence type="ECO:0000313" key="3">
    <source>
        <dbReference type="Proteomes" id="UP000469125"/>
    </source>
</evidence>
<feature type="region of interest" description="Disordered" evidence="1">
    <location>
        <begin position="1"/>
        <end position="21"/>
    </location>
</feature>
<reference evidence="2 3" key="1">
    <citation type="submission" date="2019-11" db="EMBL/GenBank/DDBJ databases">
        <authorList>
            <person name="Li X."/>
        </authorList>
    </citation>
    <scope>NUCLEOTIDE SEQUENCE [LARGE SCALE GENOMIC DNA]</scope>
    <source>
        <strain evidence="2 3">L9</strain>
    </source>
</reference>
<name>A0A6N8FIQ2_9BACI</name>
<gene>
    <name evidence="2" type="ORF">GMD78_04445</name>
</gene>
<keyword evidence="3" id="KW-1185">Reference proteome</keyword>
<evidence type="ECO:0000313" key="2">
    <source>
        <dbReference type="EMBL" id="MUK87649.1"/>
    </source>
</evidence>
<dbReference type="RefSeq" id="WP_155667505.1">
    <property type="nucleotide sequence ID" value="NZ_WOCA01000002.1"/>
</dbReference>